<sequence length="164" mass="18691">MVSNETDFAITKEQLDFSNRFGRLPTPMNYLSFPNMSTAHKSSLYEQSTKEESRVSICRDNREKSRLMASPEGQPASKVQYPLQEPRRQSLFTIPEHDALEHYNYESTAQHSKSSASLFYAGKKRFLSDSSGTVTKRQKVGDSVDNLNDKHRCNSDVESSERIS</sequence>
<name>X0B3D2_FUSOX</name>
<organism evidence="2 3">
    <name type="scientific">Fusarium oxysporum f. sp. raphani 54005</name>
    <dbReference type="NCBI Taxonomy" id="1089458"/>
    <lineage>
        <taxon>Eukaryota</taxon>
        <taxon>Fungi</taxon>
        <taxon>Dikarya</taxon>
        <taxon>Ascomycota</taxon>
        <taxon>Pezizomycotina</taxon>
        <taxon>Sordariomycetes</taxon>
        <taxon>Hypocreomycetidae</taxon>
        <taxon>Hypocreales</taxon>
        <taxon>Nectriaceae</taxon>
        <taxon>Fusarium</taxon>
        <taxon>Fusarium oxysporum species complex</taxon>
    </lineage>
</organism>
<gene>
    <name evidence="2" type="ORF">FOQG_19016</name>
</gene>
<dbReference type="Proteomes" id="UP000030663">
    <property type="component" value="Unassembled WGS sequence"/>
</dbReference>
<dbReference type="AlphaFoldDB" id="X0B3D2"/>
<reference evidence="2 3" key="1">
    <citation type="submission" date="2011-11" db="EMBL/GenBank/DDBJ databases">
        <title>The Genome Sequence of Fusarium oxysporum PHW815.</title>
        <authorList>
            <consortium name="The Broad Institute Genome Sequencing Platform"/>
            <person name="Ma L.-J."/>
            <person name="Gale L.R."/>
            <person name="Schwartz D.C."/>
            <person name="Zhou S."/>
            <person name="Corby-Kistler H."/>
            <person name="Young S.K."/>
            <person name="Zeng Q."/>
            <person name="Gargeya S."/>
            <person name="Fitzgerald M."/>
            <person name="Haas B."/>
            <person name="Abouelleil A."/>
            <person name="Alvarado L."/>
            <person name="Arachchi H.M."/>
            <person name="Berlin A."/>
            <person name="Brown A."/>
            <person name="Chapman S.B."/>
            <person name="Chen Z."/>
            <person name="Dunbar C."/>
            <person name="Freedman E."/>
            <person name="Gearin G."/>
            <person name="Goldberg J."/>
            <person name="Griggs A."/>
            <person name="Gujja S."/>
            <person name="Heiman D."/>
            <person name="Howarth C."/>
            <person name="Larson L."/>
            <person name="Lui A."/>
            <person name="MacDonald P.J.P."/>
            <person name="Montmayeur A."/>
            <person name="Murphy C."/>
            <person name="Neiman D."/>
            <person name="Pearson M."/>
            <person name="Priest M."/>
            <person name="Roberts A."/>
            <person name="Saif S."/>
            <person name="Shea T."/>
            <person name="Shenoy N."/>
            <person name="Sisk P."/>
            <person name="Stolte C."/>
            <person name="Sykes S."/>
            <person name="Wortman J."/>
            <person name="Nusbaum C."/>
            <person name="Birren B."/>
        </authorList>
    </citation>
    <scope>NUCLEOTIDE SEQUENCE [LARGE SCALE GENOMIC DNA]</scope>
    <source>
        <strain evidence="2 3">54005</strain>
    </source>
</reference>
<accession>X0B3D2</accession>
<evidence type="ECO:0000313" key="2">
    <source>
        <dbReference type="EMBL" id="EXK76236.1"/>
    </source>
</evidence>
<dbReference type="EMBL" id="JH658744">
    <property type="protein sequence ID" value="EXK76236.1"/>
    <property type="molecule type" value="Genomic_DNA"/>
</dbReference>
<feature type="region of interest" description="Disordered" evidence="1">
    <location>
        <begin position="130"/>
        <end position="164"/>
    </location>
</feature>
<keyword evidence="3" id="KW-1185">Reference proteome</keyword>
<feature type="compositionally biased region" description="Basic and acidic residues" evidence="1">
    <location>
        <begin position="139"/>
        <end position="164"/>
    </location>
</feature>
<feature type="region of interest" description="Disordered" evidence="1">
    <location>
        <begin position="62"/>
        <end position="84"/>
    </location>
</feature>
<evidence type="ECO:0000313" key="3">
    <source>
        <dbReference type="Proteomes" id="UP000030663"/>
    </source>
</evidence>
<proteinExistence type="predicted"/>
<protein>
    <submittedName>
        <fullName evidence="2">Uncharacterized protein</fullName>
    </submittedName>
</protein>
<evidence type="ECO:0000256" key="1">
    <source>
        <dbReference type="SAM" id="MobiDB-lite"/>
    </source>
</evidence>
<dbReference type="HOGENOM" id="CLU_141746_0_0_1"/>